<dbReference type="Gene3D" id="3.40.50.1010">
    <property type="entry name" value="5'-nuclease"/>
    <property type="match status" value="1"/>
</dbReference>
<keyword evidence="1" id="KW-0812">Transmembrane</keyword>
<dbReference type="RefSeq" id="WP_386100704.1">
    <property type="nucleotide sequence ID" value="NZ_JBHUOZ010000003.1"/>
</dbReference>
<evidence type="ECO:0000313" key="4">
    <source>
        <dbReference type="Proteomes" id="UP001597511"/>
    </source>
</evidence>
<keyword evidence="1" id="KW-0472">Membrane</keyword>
<keyword evidence="4" id="KW-1185">Reference proteome</keyword>
<organism evidence="3 4">
    <name type="scientific">Terrimonas rubra</name>
    <dbReference type="NCBI Taxonomy" id="1035890"/>
    <lineage>
        <taxon>Bacteria</taxon>
        <taxon>Pseudomonadati</taxon>
        <taxon>Bacteroidota</taxon>
        <taxon>Chitinophagia</taxon>
        <taxon>Chitinophagales</taxon>
        <taxon>Chitinophagaceae</taxon>
        <taxon>Terrimonas</taxon>
    </lineage>
</organism>
<feature type="transmembrane region" description="Helical" evidence="1">
    <location>
        <begin position="33"/>
        <end position="52"/>
    </location>
</feature>
<dbReference type="InterPro" id="IPR029060">
    <property type="entry name" value="PIN-like_dom_sf"/>
</dbReference>
<protein>
    <submittedName>
        <fullName evidence="3">Type II toxin-antitoxin system VapC family toxin</fullName>
    </submittedName>
</protein>
<gene>
    <name evidence="3" type="ORF">ACFS6H_15270</name>
</gene>
<accession>A0ABW6A9C8</accession>
<sequence length="140" mass="16305">MRIFLDANILIAIINKEYPLYDYASRILSLVNYPGYMVYTSPLCLAITFYFAEKKCRRTAKEKLCVLAQNISITDINDNIIQKALLDHAVHDFEDGMEYYAAQHAGCRIIVTENVKDFYFSELEVVNCRTFFETYMAARR</sequence>
<dbReference type="InterPro" id="IPR002716">
    <property type="entry name" value="PIN_dom"/>
</dbReference>
<evidence type="ECO:0000313" key="3">
    <source>
        <dbReference type="EMBL" id="MFD2921085.1"/>
    </source>
</evidence>
<evidence type="ECO:0000256" key="1">
    <source>
        <dbReference type="SAM" id="Phobius"/>
    </source>
</evidence>
<evidence type="ECO:0000259" key="2">
    <source>
        <dbReference type="Pfam" id="PF13470"/>
    </source>
</evidence>
<reference evidence="4" key="1">
    <citation type="journal article" date="2019" name="Int. J. Syst. Evol. Microbiol.">
        <title>The Global Catalogue of Microorganisms (GCM) 10K type strain sequencing project: providing services to taxonomists for standard genome sequencing and annotation.</title>
        <authorList>
            <consortium name="The Broad Institute Genomics Platform"/>
            <consortium name="The Broad Institute Genome Sequencing Center for Infectious Disease"/>
            <person name="Wu L."/>
            <person name="Ma J."/>
        </authorList>
    </citation>
    <scope>NUCLEOTIDE SEQUENCE [LARGE SCALE GENOMIC DNA]</scope>
    <source>
        <strain evidence="4">KCTC 23299</strain>
    </source>
</reference>
<dbReference type="EMBL" id="JBHUOZ010000003">
    <property type="protein sequence ID" value="MFD2921085.1"/>
    <property type="molecule type" value="Genomic_DNA"/>
</dbReference>
<dbReference type="Pfam" id="PF13470">
    <property type="entry name" value="PIN_3"/>
    <property type="match status" value="1"/>
</dbReference>
<dbReference type="Proteomes" id="UP001597511">
    <property type="component" value="Unassembled WGS sequence"/>
</dbReference>
<feature type="domain" description="PIN" evidence="2">
    <location>
        <begin position="2"/>
        <end position="116"/>
    </location>
</feature>
<comment type="caution">
    <text evidence="3">The sequence shown here is derived from an EMBL/GenBank/DDBJ whole genome shotgun (WGS) entry which is preliminary data.</text>
</comment>
<name>A0ABW6A9C8_9BACT</name>
<keyword evidence="1" id="KW-1133">Transmembrane helix</keyword>
<proteinExistence type="predicted"/>
<dbReference type="SUPFAM" id="SSF88723">
    <property type="entry name" value="PIN domain-like"/>
    <property type="match status" value="1"/>
</dbReference>